<dbReference type="PANTHER" id="PTHR11101:SF96">
    <property type="entry name" value="PHOSPHATE TRANSPORTER"/>
    <property type="match status" value="1"/>
</dbReference>
<evidence type="ECO:0000256" key="3">
    <source>
        <dbReference type="ARBA" id="ARBA00022592"/>
    </source>
</evidence>
<dbReference type="VEuPathDB" id="TriTrypDB:ADEAN_001021800"/>
<evidence type="ECO:0000313" key="9">
    <source>
        <dbReference type="EMBL" id="CAD2222671.1"/>
    </source>
</evidence>
<feature type="transmembrane region" description="Helical" evidence="7">
    <location>
        <begin position="116"/>
        <end position="137"/>
    </location>
</feature>
<feature type="transmembrane region" description="Helical" evidence="7">
    <location>
        <begin position="424"/>
        <end position="443"/>
    </location>
</feature>
<organism evidence="9 10">
    <name type="scientific">Angomonas deanei</name>
    <dbReference type="NCBI Taxonomy" id="59799"/>
    <lineage>
        <taxon>Eukaryota</taxon>
        <taxon>Discoba</taxon>
        <taxon>Euglenozoa</taxon>
        <taxon>Kinetoplastea</taxon>
        <taxon>Metakinetoplastina</taxon>
        <taxon>Trypanosomatida</taxon>
        <taxon>Trypanosomatidae</taxon>
        <taxon>Strigomonadinae</taxon>
        <taxon>Angomonas</taxon>
    </lineage>
</organism>
<feature type="transmembrane region" description="Helical" evidence="7">
    <location>
        <begin position="40"/>
        <end position="66"/>
    </location>
</feature>
<feature type="transmembrane region" description="Helical" evidence="7">
    <location>
        <begin position="86"/>
        <end position="104"/>
    </location>
</feature>
<dbReference type="GO" id="GO:0005315">
    <property type="term" value="F:phosphate transmembrane transporter activity"/>
    <property type="evidence" value="ECO:0007669"/>
    <property type="project" value="InterPro"/>
</dbReference>
<evidence type="ECO:0000313" key="10">
    <source>
        <dbReference type="Proteomes" id="UP000515908"/>
    </source>
</evidence>
<gene>
    <name evidence="9" type="ORF">ADEAN_001021800</name>
</gene>
<dbReference type="AlphaFoldDB" id="A0A7G2CUC8"/>
<dbReference type="GO" id="GO:0035435">
    <property type="term" value="P:phosphate ion transmembrane transport"/>
    <property type="evidence" value="ECO:0007669"/>
    <property type="project" value="TreeGrafter"/>
</dbReference>
<dbReference type="InterPro" id="IPR001204">
    <property type="entry name" value="Phos_transporter"/>
</dbReference>
<evidence type="ECO:0000256" key="8">
    <source>
        <dbReference type="SAM" id="MobiDB-lite"/>
    </source>
</evidence>
<protein>
    <recommendedName>
        <fullName evidence="7">Phosphate transporter</fullName>
    </recommendedName>
</protein>
<keyword evidence="5 7" id="KW-1133">Transmembrane helix</keyword>
<keyword evidence="4 7" id="KW-0812">Transmembrane</keyword>
<feature type="transmembrane region" description="Helical" evidence="7">
    <location>
        <begin position="514"/>
        <end position="533"/>
    </location>
</feature>
<keyword evidence="3 7" id="KW-0592">Phosphate transport</keyword>
<dbReference type="PANTHER" id="PTHR11101">
    <property type="entry name" value="PHOSPHATE TRANSPORTER"/>
    <property type="match status" value="1"/>
</dbReference>
<dbReference type="GO" id="GO:0016020">
    <property type="term" value="C:membrane"/>
    <property type="evidence" value="ECO:0007669"/>
    <property type="project" value="UniProtKB-SubCell"/>
</dbReference>
<name>A0A7G2CUC8_9TRYP</name>
<feature type="transmembrane region" description="Helical" evidence="7">
    <location>
        <begin position="224"/>
        <end position="245"/>
    </location>
</feature>
<sequence length="543" mass="58521">MLNPYLWMVVVSGVLCFLVACGNGANDLANAFGTSYGSRVLTLAQIVVIAACCEFAGAVALGSNVASTMSGSIADMKYFENDPYCLMYGFLCTLGCSFIWLLLATYYDMPVSSHHAVAGGIIGFALVFGGGKAVNWAGHKDDFPFVSGVVPIIISWVVSPLLAGIVSSIFYALLRFLVLERQHSQKYALYGLPVIVMCTFFLEFLFIFMIAAKSKLGWGTGHSAWMAIVVGGGAGVLSIPLIPFVKRRIKKLEVQARQFAEEEGVSVNVILLRMVVRGRGDVPLDAHLLLNGVEEDDTTKAIVVEGQAAAAPDTSRPPHDKLDGPTEAAGDVVQEDSDEGNEPFETEHYGPKKQRWGYYTLGPQGIHYYDPRSEYVFRYLQIFTAACTSLAHGSNDVSNSIGPFAAVYNIYVTMEAKKNNDVPYWLLCIGGAGIVVGLATYGLNIMRFLGEKIAIITPVRGFCAELATALVVAFATTYGIPISSTHCITGAVLGISLMDVGVCKVKWILVLQMYVAWVCTLVITGVMSATFFAQGIATPVRGF</sequence>
<evidence type="ECO:0000256" key="1">
    <source>
        <dbReference type="ARBA" id="ARBA00004141"/>
    </source>
</evidence>
<feature type="compositionally biased region" description="Acidic residues" evidence="8">
    <location>
        <begin position="333"/>
        <end position="344"/>
    </location>
</feature>
<feature type="transmembrane region" description="Helical" evidence="7">
    <location>
        <begin position="189"/>
        <end position="212"/>
    </location>
</feature>
<keyword evidence="2 7" id="KW-0813">Transport</keyword>
<feature type="transmembrane region" description="Helical" evidence="7">
    <location>
        <begin position="149"/>
        <end position="177"/>
    </location>
</feature>
<dbReference type="EMBL" id="LR877171">
    <property type="protein sequence ID" value="CAD2222671.1"/>
    <property type="molecule type" value="Genomic_DNA"/>
</dbReference>
<keyword evidence="6 7" id="KW-0472">Membrane</keyword>
<comment type="subcellular location">
    <subcellularLocation>
        <location evidence="1 7">Membrane</location>
        <topology evidence="1 7">Multi-pass membrane protein</topology>
    </subcellularLocation>
</comment>
<evidence type="ECO:0000256" key="4">
    <source>
        <dbReference type="ARBA" id="ARBA00022692"/>
    </source>
</evidence>
<accession>A0A7G2CUC8</accession>
<dbReference type="Pfam" id="PF01384">
    <property type="entry name" value="PHO4"/>
    <property type="match status" value="1"/>
</dbReference>
<evidence type="ECO:0000256" key="2">
    <source>
        <dbReference type="ARBA" id="ARBA00022448"/>
    </source>
</evidence>
<reference evidence="9 10" key="1">
    <citation type="submission" date="2020-08" db="EMBL/GenBank/DDBJ databases">
        <authorList>
            <person name="Newling K."/>
            <person name="Davey J."/>
            <person name="Forrester S."/>
        </authorList>
    </citation>
    <scope>NUCLEOTIDE SEQUENCE [LARGE SCALE GENOMIC DNA]</scope>
    <source>
        <strain evidence="10">Crithidia deanei Carvalho (ATCC PRA-265)</strain>
    </source>
</reference>
<dbReference type="Proteomes" id="UP000515908">
    <property type="component" value="Chromosome 27"/>
</dbReference>
<feature type="transmembrane region" description="Helical" evidence="7">
    <location>
        <begin position="6"/>
        <end position="28"/>
    </location>
</feature>
<feature type="region of interest" description="Disordered" evidence="8">
    <location>
        <begin position="307"/>
        <end position="348"/>
    </location>
</feature>
<comment type="function">
    <text evidence="7">Sodium-phosphate symporter.</text>
</comment>
<evidence type="ECO:0000256" key="6">
    <source>
        <dbReference type="ARBA" id="ARBA00023136"/>
    </source>
</evidence>
<keyword evidence="10" id="KW-1185">Reference proteome</keyword>
<proteinExistence type="inferred from homology"/>
<evidence type="ECO:0000256" key="5">
    <source>
        <dbReference type="ARBA" id="ARBA00022989"/>
    </source>
</evidence>
<comment type="similarity">
    <text evidence="7">Belongs to the inorganic phosphate transporter (PiT) (TC 2.A.20) family.</text>
</comment>
<evidence type="ECO:0000256" key="7">
    <source>
        <dbReference type="RuleBase" id="RU363058"/>
    </source>
</evidence>